<gene>
    <name evidence="11 14" type="primary">dnaX</name>
    <name evidence="14" type="ORF">NITGR_190054</name>
</gene>
<dbReference type="InterPro" id="IPR012763">
    <property type="entry name" value="DNA_pol_III_sug/sutau_N"/>
</dbReference>
<keyword evidence="15" id="KW-1185">Reference proteome</keyword>
<dbReference type="CDD" id="cd00009">
    <property type="entry name" value="AAA"/>
    <property type="match status" value="1"/>
</dbReference>
<comment type="catalytic activity">
    <reaction evidence="10 11">
        <text>DNA(n) + a 2'-deoxyribonucleoside 5'-triphosphate = DNA(n+1) + diphosphate</text>
        <dbReference type="Rhea" id="RHEA:22508"/>
        <dbReference type="Rhea" id="RHEA-COMP:17339"/>
        <dbReference type="Rhea" id="RHEA-COMP:17340"/>
        <dbReference type="ChEBI" id="CHEBI:33019"/>
        <dbReference type="ChEBI" id="CHEBI:61560"/>
        <dbReference type="ChEBI" id="CHEBI:173112"/>
        <dbReference type="EC" id="2.7.7.7"/>
    </reaction>
</comment>
<dbReference type="Gene3D" id="1.10.8.60">
    <property type="match status" value="1"/>
</dbReference>
<dbReference type="Gene3D" id="3.40.50.300">
    <property type="entry name" value="P-loop containing nucleotide triphosphate hydrolases"/>
    <property type="match status" value="1"/>
</dbReference>
<dbReference type="PANTHER" id="PTHR11669:SF0">
    <property type="entry name" value="PROTEIN STICHEL-LIKE 2"/>
    <property type="match status" value="1"/>
</dbReference>
<keyword evidence="6 11" id="KW-0547">Nucleotide-binding</keyword>
<dbReference type="InterPro" id="IPR045085">
    <property type="entry name" value="HLD_clamp_pol_III_gamma_tau"/>
</dbReference>
<feature type="domain" description="AAA+ ATPase" evidence="13">
    <location>
        <begin position="37"/>
        <end position="178"/>
    </location>
</feature>
<keyword evidence="2 11" id="KW-0808">Transferase</keyword>
<dbReference type="OrthoDB" id="9810148at2"/>
<evidence type="ECO:0000256" key="4">
    <source>
        <dbReference type="ARBA" id="ARBA00022705"/>
    </source>
</evidence>
<dbReference type="EMBL" id="CAQJ01000021">
    <property type="protein sequence ID" value="CCQ89944.1"/>
    <property type="molecule type" value="Genomic_DNA"/>
</dbReference>
<sequence>MDYQVSARKWRPQKFSELIGQEHIVRTLKNAIELDRIAHAYLFSGTRGVGKTTTARLLAKALNCEQGPTPEPCDTCTHCIEIREGNSLDVLEIDGASNNGVAEVRDLIENVQYSTSSCRFKVYIIDEVHMLSRSAFNALLKTLEEPPPQVVFLFATTELIKIPETILSRCQCFEFKPLNHAQICAQLELICKKDNINIDQKSLEEIATNGAGSMRDAQSLLDQVIAFAGREVDHASVESVLGIVGQGILEQFMDRVIAGDAAALLGLVQEVADRGKDLSLFCRDLIEYVRNLMFVKVSAKPETLVSTRTCDIETLKKQAGHLETDQLHQMFTVLSRAEMDMKRGSLPRLIFEMAVLRLTDVRPYQEIDQLIQKINAAGGAAPAPSSAGAAVVTPQAAPVATQPAAASAPVPSSDPAPSVPPVAVAPGVPAGSQWEQIRALASEKKRSLGTFLDNCTVVAFGEDGLHLSFPDPYTRDLVGKEENLEVIRDAAQAVCGRAGIPIQLDIANGNEGNGASASEAPAPGATQASSAAPASPAQKKRQSATIKRQSVGRGNFKRRARHLRRHRHPLNVKGSHHVRQIRRPHEKCAGHPGKDGRDADRARRQNG</sequence>
<dbReference type="GO" id="GO:0006261">
    <property type="term" value="P:DNA-templated DNA replication"/>
    <property type="evidence" value="ECO:0007669"/>
    <property type="project" value="TreeGrafter"/>
</dbReference>
<dbReference type="GO" id="GO:0005524">
    <property type="term" value="F:ATP binding"/>
    <property type="evidence" value="ECO:0007669"/>
    <property type="project" value="UniProtKB-KW"/>
</dbReference>
<keyword evidence="5" id="KW-0479">Metal-binding</keyword>
<dbReference type="Pfam" id="PF13177">
    <property type="entry name" value="DNA_pol3_delta2"/>
    <property type="match status" value="1"/>
</dbReference>
<dbReference type="SUPFAM" id="SSF52540">
    <property type="entry name" value="P-loop containing nucleoside triphosphate hydrolases"/>
    <property type="match status" value="1"/>
</dbReference>
<dbReference type="InterPro" id="IPR050238">
    <property type="entry name" value="DNA_Rep/Repair_Clamp_Loader"/>
</dbReference>
<evidence type="ECO:0000256" key="10">
    <source>
        <dbReference type="ARBA" id="ARBA00049244"/>
    </source>
</evidence>
<dbReference type="NCBIfam" id="NF004046">
    <property type="entry name" value="PRK05563.1"/>
    <property type="match status" value="1"/>
</dbReference>
<dbReference type="NCBIfam" id="TIGR02397">
    <property type="entry name" value="dnaX_nterm"/>
    <property type="match status" value="1"/>
</dbReference>
<comment type="similarity">
    <text evidence="1 11">Belongs to the DnaX/STICHEL family.</text>
</comment>
<dbReference type="Gene3D" id="1.20.272.10">
    <property type="match status" value="1"/>
</dbReference>
<name>M1YWR5_NITG3</name>
<dbReference type="InterPro" id="IPR008921">
    <property type="entry name" value="DNA_pol3_clamp-load_cplx_C"/>
</dbReference>
<dbReference type="FunFam" id="3.40.50.300:FF:000014">
    <property type="entry name" value="DNA polymerase III subunit gamma/tau"/>
    <property type="match status" value="1"/>
</dbReference>
<dbReference type="PANTHER" id="PTHR11669">
    <property type="entry name" value="REPLICATION FACTOR C / DNA POLYMERASE III GAMMA-TAU SUBUNIT"/>
    <property type="match status" value="1"/>
</dbReference>
<dbReference type="InterPro" id="IPR003593">
    <property type="entry name" value="AAA+_ATPase"/>
</dbReference>
<dbReference type="InParanoid" id="M1YWR5"/>
<dbReference type="Pfam" id="PF22608">
    <property type="entry name" value="DNAX_ATPase_lid"/>
    <property type="match status" value="1"/>
</dbReference>
<feature type="compositionally biased region" description="Basic residues" evidence="12">
    <location>
        <begin position="555"/>
        <end position="585"/>
    </location>
</feature>
<dbReference type="SUPFAM" id="SSF48019">
    <property type="entry name" value="post-AAA+ oligomerization domain-like"/>
    <property type="match status" value="1"/>
</dbReference>
<keyword evidence="9 11" id="KW-0239">DNA-directed DNA polymerase</keyword>
<comment type="subunit">
    <text evidence="11">DNA polymerase III contains a core (composed of alpha, epsilon and theta chains) that associates with a tau subunit. This core dimerizes to form the POLIII' complex. PolIII' associates with the gamma complex (composed of gamma, delta, delta', psi and chi chains) and with the beta chain to form the complete DNA polymerase III complex.</text>
</comment>
<evidence type="ECO:0000256" key="12">
    <source>
        <dbReference type="SAM" id="MobiDB-lite"/>
    </source>
</evidence>
<evidence type="ECO:0000256" key="1">
    <source>
        <dbReference type="ARBA" id="ARBA00006360"/>
    </source>
</evidence>
<dbReference type="SMART" id="SM00382">
    <property type="entry name" value="AAA"/>
    <property type="match status" value="1"/>
</dbReference>
<keyword evidence="4 11" id="KW-0235">DNA replication</keyword>
<dbReference type="PRINTS" id="PR00300">
    <property type="entry name" value="CLPPROTEASEA"/>
</dbReference>
<dbReference type="Pfam" id="PF12169">
    <property type="entry name" value="DNA_pol3_gamma3"/>
    <property type="match status" value="1"/>
</dbReference>
<feature type="compositionally biased region" description="Low complexity" evidence="12">
    <location>
        <begin position="513"/>
        <end position="537"/>
    </location>
</feature>
<dbReference type="InterPro" id="IPR027417">
    <property type="entry name" value="P-loop_NTPase"/>
</dbReference>
<evidence type="ECO:0000313" key="15">
    <source>
        <dbReference type="Proteomes" id="UP000011704"/>
    </source>
</evidence>
<dbReference type="FunFam" id="1.10.8.60:FF:000013">
    <property type="entry name" value="DNA polymerase III subunit gamma/tau"/>
    <property type="match status" value="1"/>
</dbReference>
<dbReference type="InterPro" id="IPR022754">
    <property type="entry name" value="DNA_pol_III_gamma-3"/>
</dbReference>
<feature type="region of interest" description="Disordered" evidence="12">
    <location>
        <begin position="512"/>
        <end position="607"/>
    </location>
</feature>
<dbReference type="CDD" id="cd18137">
    <property type="entry name" value="HLD_clamp_pol_III_gamma_tau"/>
    <property type="match status" value="1"/>
</dbReference>
<dbReference type="STRING" id="1266370.NITGR_190054"/>
<evidence type="ECO:0000313" key="14">
    <source>
        <dbReference type="EMBL" id="CCQ89944.1"/>
    </source>
</evidence>
<dbReference type="RefSeq" id="WP_005006893.1">
    <property type="nucleotide sequence ID" value="NZ_HG422173.1"/>
</dbReference>
<evidence type="ECO:0000256" key="8">
    <source>
        <dbReference type="ARBA" id="ARBA00022840"/>
    </source>
</evidence>
<dbReference type="GO" id="GO:0003677">
    <property type="term" value="F:DNA binding"/>
    <property type="evidence" value="ECO:0007669"/>
    <property type="project" value="InterPro"/>
</dbReference>
<comment type="caution">
    <text evidence="14">The sequence shown here is derived from an EMBL/GenBank/DDBJ whole genome shotgun (WGS) entry which is preliminary data.</text>
</comment>
<dbReference type="EC" id="2.7.7.7" evidence="11"/>
<comment type="function">
    <text evidence="11">DNA polymerase III is a complex, multichain enzyme responsible for most of the replicative synthesis in bacteria. This DNA polymerase also exhibits 3' to 5' exonuclease activity.</text>
</comment>
<organism evidence="14 15">
    <name type="scientific">Nitrospina gracilis (strain 3/211)</name>
    <dbReference type="NCBI Taxonomy" id="1266370"/>
    <lineage>
        <taxon>Bacteria</taxon>
        <taxon>Pseudomonadati</taxon>
        <taxon>Nitrospinota/Tectimicrobiota group</taxon>
        <taxon>Nitrospinota</taxon>
        <taxon>Nitrospinia</taxon>
        <taxon>Nitrospinales</taxon>
        <taxon>Nitrospinaceae</taxon>
        <taxon>Nitrospina</taxon>
    </lineage>
</organism>
<dbReference type="GO" id="GO:0046872">
    <property type="term" value="F:metal ion binding"/>
    <property type="evidence" value="ECO:0007669"/>
    <property type="project" value="UniProtKB-KW"/>
</dbReference>
<evidence type="ECO:0000256" key="7">
    <source>
        <dbReference type="ARBA" id="ARBA00022833"/>
    </source>
</evidence>
<dbReference type="HOGENOM" id="CLU_006229_3_5_0"/>
<evidence type="ECO:0000256" key="11">
    <source>
        <dbReference type="RuleBase" id="RU364063"/>
    </source>
</evidence>
<dbReference type="FunCoup" id="M1YWR5">
    <property type="interactions" value="126"/>
</dbReference>
<dbReference type="AlphaFoldDB" id="M1YWR5"/>
<evidence type="ECO:0000256" key="3">
    <source>
        <dbReference type="ARBA" id="ARBA00022695"/>
    </source>
</evidence>
<keyword evidence="7" id="KW-0862">Zinc</keyword>
<keyword evidence="8 11" id="KW-0067">ATP-binding</keyword>
<dbReference type="Proteomes" id="UP000011704">
    <property type="component" value="Unassembled WGS sequence"/>
</dbReference>
<evidence type="ECO:0000256" key="6">
    <source>
        <dbReference type="ARBA" id="ARBA00022741"/>
    </source>
</evidence>
<keyword evidence="3 11" id="KW-0548">Nucleotidyltransferase</keyword>
<evidence type="ECO:0000256" key="5">
    <source>
        <dbReference type="ARBA" id="ARBA00022723"/>
    </source>
</evidence>
<proteinExistence type="inferred from homology"/>
<dbReference type="InterPro" id="IPR001270">
    <property type="entry name" value="ClpA/B"/>
</dbReference>
<evidence type="ECO:0000259" key="13">
    <source>
        <dbReference type="SMART" id="SM00382"/>
    </source>
</evidence>
<reference evidence="14 15" key="1">
    <citation type="journal article" date="2013" name="Front. Microbiol.">
        <title>The genome of Nitrospina gracilis illuminates the metabolism and evolution of the major marine nitrite oxidizer.</title>
        <authorList>
            <person name="Luecker S."/>
            <person name="Nowka B."/>
            <person name="Rattei T."/>
            <person name="Spieck E."/>
            <person name="and Daims H."/>
        </authorList>
    </citation>
    <scope>NUCLEOTIDE SEQUENCE [LARGE SCALE GENOMIC DNA]</scope>
    <source>
        <strain evidence="14 15">3/211</strain>
    </source>
</reference>
<dbReference type="GO" id="GO:0009360">
    <property type="term" value="C:DNA polymerase III complex"/>
    <property type="evidence" value="ECO:0007669"/>
    <property type="project" value="InterPro"/>
</dbReference>
<dbReference type="GO" id="GO:0003887">
    <property type="term" value="F:DNA-directed DNA polymerase activity"/>
    <property type="evidence" value="ECO:0007669"/>
    <property type="project" value="UniProtKB-KW"/>
</dbReference>
<evidence type="ECO:0000256" key="9">
    <source>
        <dbReference type="ARBA" id="ARBA00022932"/>
    </source>
</evidence>
<feature type="region of interest" description="Disordered" evidence="12">
    <location>
        <begin position="403"/>
        <end position="424"/>
    </location>
</feature>
<protein>
    <recommendedName>
        <fullName evidence="11">DNA polymerase III subunit gamma/tau</fullName>
        <ecNumber evidence="11">2.7.7.7</ecNumber>
    </recommendedName>
</protein>
<evidence type="ECO:0000256" key="2">
    <source>
        <dbReference type="ARBA" id="ARBA00022679"/>
    </source>
</evidence>
<feature type="compositionally biased region" description="Basic and acidic residues" evidence="12">
    <location>
        <begin position="586"/>
        <end position="607"/>
    </location>
</feature>
<accession>M1YWR5</accession>